<keyword evidence="1" id="KW-1133">Transmembrane helix</keyword>
<dbReference type="EMBL" id="CP037452">
    <property type="protein sequence ID" value="QDV51721.1"/>
    <property type="molecule type" value="Genomic_DNA"/>
</dbReference>
<protein>
    <submittedName>
        <fullName evidence="2">Uncharacterized protein</fullName>
    </submittedName>
</protein>
<feature type="transmembrane region" description="Helical" evidence="1">
    <location>
        <begin position="120"/>
        <end position="138"/>
    </location>
</feature>
<dbReference type="AlphaFoldDB" id="A0A518IF47"/>
<proteinExistence type="predicted"/>
<sequence length="156" mass="18219">MRGFKRRTRHLRYLGAGCVLAGIVSFMWTRTPYNDFRPLGYFLDFIFSMTVLLLSALYWESVCRLTPRSHKLDVALFDSAIRIVVFFLAIGSYRILLRIYSFTFYRLNLDIVWWPTVYEAMAIGIAAAFLLLVLFDYVRAKVINRKKRQVVPSSLA</sequence>
<accession>A0A518IF47</accession>
<evidence type="ECO:0000313" key="3">
    <source>
        <dbReference type="Proteomes" id="UP000318313"/>
    </source>
</evidence>
<organism evidence="2 3">
    <name type="scientific">Gimesia fumaroli</name>
    <dbReference type="NCBI Taxonomy" id="2527976"/>
    <lineage>
        <taxon>Bacteria</taxon>
        <taxon>Pseudomonadati</taxon>
        <taxon>Planctomycetota</taxon>
        <taxon>Planctomycetia</taxon>
        <taxon>Planctomycetales</taxon>
        <taxon>Planctomycetaceae</taxon>
        <taxon>Gimesia</taxon>
    </lineage>
</organism>
<feature type="transmembrane region" description="Helical" evidence="1">
    <location>
        <begin position="41"/>
        <end position="59"/>
    </location>
</feature>
<dbReference type="KEGG" id="gfm:Enr17x_37790"/>
<feature type="transmembrane region" description="Helical" evidence="1">
    <location>
        <begin position="80"/>
        <end position="100"/>
    </location>
</feature>
<keyword evidence="3" id="KW-1185">Reference proteome</keyword>
<evidence type="ECO:0000313" key="2">
    <source>
        <dbReference type="EMBL" id="QDV51721.1"/>
    </source>
</evidence>
<keyword evidence="1" id="KW-0812">Transmembrane</keyword>
<name>A0A518IF47_9PLAN</name>
<dbReference type="Proteomes" id="UP000318313">
    <property type="component" value="Chromosome"/>
</dbReference>
<gene>
    <name evidence="2" type="ORF">Enr17x_37790</name>
</gene>
<evidence type="ECO:0000256" key="1">
    <source>
        <dbReference type="SAM" id="Phobius"/>
    </source>
</evidence>
<reference evidence="2 3" key="1">
    <citation type="submission" date="2019-03" db="EMBL/GenBank/DDBJ databases">
        <title>Deep-cultivation of Planctomycetes and their phenomic and genomic characterization uncovers novel biology.</title>
        <authorList>
            <person name="Wiegand S."/>
            <person name="Jogler M."/>
            <person name="Boedeker C."/>
            <person name="Pinto D."/>
            <person name="Vollmers J."/>
            <person name="Rivas-Marin E."/>
            <person name="Kohn T."/>
            <person name="Peeters S.H."/>
            <person name="Heuer A."/>
            <person name="Rast P."/>
            <person name="Oberbeckmann S."/>
            <person name="Bunk B."/>
            <person name="Jeske O."/>
            <person name="Meyerdierks A."/>
            <person name="Storesund J.E."/>
            <person name="Kallscheuer N."/>
            <person name="Luecker S."/>
            <person name="Lage O.M."/>
            <person name="Pohl T."/>
            <person name="Merkel B.J."/>
            <person name="Hornburger P."/>
            <person name="Mueller R.-W."/>
            <person name="Bruemmer F."/>
            <person name="Labrenz M."/>
            <person name="Spormann A.M."/>
            <person name="Op den Camp H."/>
            <person name="Overmann J."/>
            <person name="Amann R."/>
            <person name="Jetten M.S.M."/>
            <person name="Mascher T."/>
            <person name="Medema M.H."/>
            <person name="Devos D.P."/>
            <person name="Kaster A.-K."/>
            <person name="Ovreas L."/>
            <person name="Rohde M."/>
            <person name="Galperin M.Y."/>
            <person name="Jogler C."/>
        </authorList>
    </citation>
    <scope>NUCLEOTIDE SEQUENCE [LARGE SCALE GENOMIC DNA]</scope>
    <source>
        <strain evidence="2 3">Enr17</strain>
    </source>
</reference>
<feature type="transmembrane region" description="Helical" evidence="1">
    <location>
        <begin position="12"/>
        <end position="29"/>
    </location>
</feature>
<keyword evidence="1" id="KW-0472">Membrane</keyword>